<dbReference type="SUPFAM" id="SSF47413">
    <property type="entry name" value="lambda repressor-like DNA-binding domains"/>
    <property type="match status" value="1"/>
</dbReference>
<keyword evidence="3" id="KW-1133">Transmembrane helix</keyword>
<evidence type="ECO:0000256" key="4">
    <source>
        <dbReference type="ARBA" id="ARBA00023136"/>
    </source>
</evidence>
<dbReference type="InterPro" id="IPR010652">
    <property type="entry name" value="DUF1232"/>
</dbReference>
<accession>A0A4V2J3K6</accession>
<gene>
    <name evidence="6" type="ORF">EYB31_27970</name>
</gene>
<evidence type="ECO:0000259" key="5">
    <source>
        <dbReference type="PROSITE" id="PS50943"/>
    </source>
</evidence>
<dbReference type="Gene3D" id="1.10.260.40">
    <property type="entry name" value="lambda repressor-like DNA-binding domains"/>
    <property type="match status" value="1"/>
</dbReference>
<dbReference type="CDD" id="cd00093">
    <property type="entry name" value="HTH_XRE"/>
    <property type="match status" value="1"/>
</dbReference>
<proteinExistence type="predicted"/>
<feature type="domain" description="HTH cro/C1-type" evidence="5">
    <location>
        <begin position="14"/>
        <end position="68"/>
    </location>
</feature>
<dbReference type="InterPro" id="IPR010982">
    <property type="entry name" value="Lambda_DNA-bd_dom_sf"/>
</dbReference>
<dbReference type="EMBL" id="SIRE01000022">
    <property type="protein sequence ID" value="TBL73067.1"/>
    <property type="molecule type" value="Genomic_DNA"/>
</dbReference>
<keyword evidence="4" id="KW-0472">Membrane</keyword>
<comment type="caution">
    <text evidence="6">The sequence shown here is derived from an EMBL/GenBank/DDBJ whole genome shotgun (WGS) entry which is preliminary data.</text>
</comment>
<evidence type="ECO:0000256" key="1">
    <source>
        <dbReference type="ARBA" id="ARBA00004127"/>
    </source>
</evidence>
<dbReference type="AlphaFoldDB" id="A0A4V2J3K6"/>
<dbReference type="Pfam" id="PF01381">
    <property type="entry name" value="HTH_3"/>
    <property type="match status" value="1"/>
</dbReference>
<evidence type="ECO:0000256" key="2">
    <source>
        <dbReference type="ARBA" id="ARBA00022692"/>
    </source>
</evidence>
<dbReference type="GO" id="GO:0012505">
    <property type="term" value="C:endomembrane system"/>
    <property type="evidence" value="ECO:0007669"/>
    <property type="project" value="UniProtKB-SubCell"/>
</dbReference>
<protein>
    <submittedName>
        <fullName evidence="6">DUF1232 domain-containing protein</fullName>
    </submittedName>
</protein>
<dbReference type="InterPro" id="IPR001387">
    <property type="entry name" value="Cro/C1-type_HTH"/>
</dbReference>
<dbReference type="OrthoDB" id="9793277at2"/>
<organism evidence="6 7">
    <name type="scientific">Paenibacillus thalictri</name>
    <dbReference type="NCBI Taxonomy" id="2527873"/>
    <lineage>
        <taxon>Bacteria</taxon>
        <taxon>Bacillati</taxon>
        <taxon>Bacillota</taxon>
        <taxon>Bacilli</taxon>
        <taxon>Bacillales</taxon>
        <taxon>Paenibacillaceae</taxon>
        <taxon>Paenibacillus</taxon>
    </lineage>
</organism>
<reference evidence="6 7" key="1">
    <citation type="submission" date="2019-02" db="EMBL/GenBank/DDBJ databases">
        <title>Paenibacillus sp. nov., isolated from surface-sterilized tissue of Thalictrum simplex L.</title>
        <authorList>
            <person name="Tuo L."/>
        </authorList>
    </citation>
    <scope>NUCLEOTIDE SEQUENCE [LARGE SCALE GENOMIC DNA]</scope>
    <source>
        <strain evidence="6 7">N2SHLJ1</strain>
    </source>
</reference>
<evidence type="ECO:0000313" key="6">
    <source>
        <dbReference type="EMBL" id="TBL73067.1"/>
    </source>
</evidence>
<dbReference type="Pfam" id="PF06803">
    <property type="entry name" value="DUF1232"/>
    <property type="match status" value="1"/>
</dbReference>
<dbReference type="PROSITE" id="PS50943">
    <property type="entry name" value="HTH_CROC1"/>
    <property type="match status" value="1"/>
</dbReference>
<sequence>MTEMKHPSDLGTLLAHLLKERSLSMRRLSKLTGLDTATISRIVSGKQQAKPEHLRLFALHLGVPTLQLFAAAGFDVEPGPWNGSADIHASIQGIKETLQSTHLLDRQFTADLVKKELNKYEKYALTEEGEGIIRGGFAAKVESVNGVGPFIDELKQMYSQFCNEENHSERRAVLGSALLYFILSADIIPDYVFPLGYLDDAMAVQMALEKLNEIGSMD</sequence>
<name>A0A4V2J3K6_9BACL</name>
<evidence type="ECO:0000313" key="7">
    <source>
        <dbReference type="Proteomes" id="UP000293142"/>
    </source>
</evidence>
<dbReference type="RefSeq" id="WP_131016783.1">
    <property type="nucleotide sequence ID" value="NZ_SIRE01000022.1"/>
</dbReference>
<keyword evidence="7" id="KW-1185">Reference proteome</keyword>
<dbReference type="SMART" id="SM00530">
    <property type="entry name" value="HTH_XRE"/>
    <property type="match status" value="1"/>
</dbReference>
<comment type="subcellular location">
    <subcellularLocation>
        <location evidence="1">Endomembrane system</location>
        <topology evidence="1">Multi-pass membrane protein</topology>
    </subcellularLocation>
</comment>
<dbReference type="Proteomes" id="UP000293142">
    <property type="component" value="Unassembled WGS sequence"/>
</dbReference>
<keyword evidence="2" id="KW-0812">Transmembrane</keyword>
<evidence type="ECO:0000256" key="3">
    <source>
        <dbReference type="ARBA" id="ARBA00022989"/>
    </source>
</evidence>
<dbReference type="GO" id="GO:0003677">
    <property type="term" value="F:DNA binding"/>
    <property type="evidence" value="ECO:0007669"/>
    <property type="project" value="InterPro"/>
</dbReference>